<dbReference type="PROSITE" id="PS00463">
    <property type="entry name" value="ZN2_CY6_FUNGAL_1"/>
    <property type="match status" value="1"/>
</dbReference>
<feature type="region of interest" description="Disordered" evidence="2">
    <location>
        <begin position="302"/>
        <end position="322"/>
    </location>
</feature>
<evidence type="ECO:0000256" key="2">
    <source>
        <dbReference type="SAM" id="MobiDB-lite"/>
    </source>
</evidence>
<organism evidence="4 5">
    <name type="scientific">Clonostachys byssicola</name>
    <dbReference type="NCBI Taxonomy" id="160290"/>
    <lineage>
        <taxon>Eukaryota</taxon>
        <taxon>Fungi</taxon>
        <taxon>Dikarya</taxon>
        <taxon>Ascomycota</taxon>
        <taxon>Pezizomycotina</taxon>
        <taxon>Sordariomycetes</taxon>
        <taxon>Hypocreomycetidae</taxon>
        <taxon>Hypocreales</taxon>
        <taxon>Bionectriaceae</taxon>
        <taxon>Clonostachys</taxon>
    </lineage>
</organism>
<feature type="domain" description="Zn(2)-C6 fungal-type" evidence="3">
    <location>
        <begin position="61"/>
        <end position="90"/>
    </location>
</feature>
<name>A0A9N9UUY9_9HYPO</name>
<reference evidence="4" key="1">
    <citation type="submission" date="2021-10" db="EMBL/GenBank/DDBJ databases">
        <authorList>
            <person name="Piombo E."/>
        </authorList>
    </citation>
    <scope>NUCLEOTIDE SEQUENCE</scope>
</reference>
<dbReference type="Proteomes" id="UP000754883">
    <property type="component" value="Unassembled WGS sequence"/>
</dbReference>
<protein>
    <recommendedName>
        <fullName evidence="3">Zn(2)-C6 fungal-type domain-containing protein</fullName>
    </recommendedName>
</protein>
<dbReference type="InterPro" id="IPR036864">
    <property type="entry name" value="Zn2-C6_fun-type_DNA-bd_sf"/>
</dbReference>
<dbReference type="GO" id="GO:0000981">
    <property type="term" value="F:DNA-binding transcription factor activity, RNA polymerase II-specific"/>
    <property type="evidence" value="ECO:0007669"/>
    <property type="project" value="InterPro"/>
</dbReference>
<dbReference type="InterPro" id="IPR053181">
    <property type="entry name" value="EcdB-like_regulator"/>
</dbReference>
<proteinExistence type="predicted"/>
<keyword evidence="5" id="KW-1185">Reference proteome</keyword>
<evidence type="ECO:0000256" key="1">
    <source>
        <dbReference type="ARBA" id="ARBA00023242"/>
    </source>
</evidence>
<dbReference type="Gene3D" id="4.10.240.10">
    <property type="entry name" value="Zn(2)-C6 fungal-type DNA-binding domain"/>
    <property type="match status" value="1"/>
</dbReference>
<feature type="compositionally biased region" description="Basic and acidic residues" evidence="2">
    <location>
        <begin position="19"/>
        <end position="39"/>
    </location>
</feature>
<feature type="region of interest" description="Disordered" evidence="2">
    <location>
        <begin position="1"/>
        <end position="59"/>
    </location>
</feature>
<comment type="caution">
    <text evidence="4">The sequence shown here is derived from an EMBL/GenBank/DDBJ whole genome shotgun (WGS) entry which is preliminary data.</text>
</comment>
<dbReference type="OrthoDB" id="4356994at2759"/>
<gene>
    <name evidence="4" type="ORF">CBYS24578_00002970</name>
</gene>
<evidence type="ECO:0000259" key="3">
    <source>
        <dbReference type="PROSITE" id="PS50048"/>
    </source>
</evidence>
<feature type="compositionally biased region" description="Polar residues" evidence="2">
    <location>
        <begin position="640"/>
        <end position="649"/>
    </location>
</feature>
<dbReference type="EMBL" id="CABFNO020001553">
    <property type="protein sequence ID" value="CAH0000147.1"/>
    <property type="molecule type" value="Genomic_DNA"/>
</dbReference>
<accession>A0A9N9UUY9</accession>
<dbReference type="Pfam" id="PF00172">
    <property type="entry name" value="Zn_clus"/>
    <property type="match status" value="1"/>
</dbReference>
<dbReference type="AlphaFoldDB" id="A0A9N9UUY9"/>
<dbReference type="GO" id="GO:0008270">
    <property type="term" value="F:zinc ion binding"/>
    <property type="evidence" value="ECO:0007669"/>
    <property type="project" value="InterPro"/>
</dbReference>
<evidence type="ECO:0000313" key="5">
    <source>
        <dbReference type="Proteomes" id="UP000754883"/>
    </source>
</evidence>
<sequence>MARESDSAHDMLPSSPEPEPGRDEPHSSPNHDHELGERPAKRHKGANESSQTAGPTRRQAACQACRVRKVKCDKKRPCALCRASGVVCEYLGDSSDKITLESATNSILEKLDHLQQELQTVKQATASQHQQENTYHDEEAMRGRFPRPSLQESAPHLVDAIRTRSETSFEPSRDFLRIPPQRASADTILRWGIWQKKYPPNALIGVLFSSDHRDRNSQGRTPVPDLIASARGLVHLNEEQIPSLVDCFLTNVYTKNPILDVESLIKHSRRCSEHGMGWGGWSCLVLMACALGAVSKPFDRALPNGHSPTHERAPRQTSNTSVGLHSQELQLGDSCFTLACRRLGSLKYSLLGAQCHFFAGVYLMYTLRPLESWHYFYQASLFCQFDLRMTHGLSDTFAEVLGAPPPHTLDSAGRKARRLEQSLYWSCFKSECEFRVELPLPQSEISLGEYPNLFPSPPSPVPMNADAGTTDDGGGILGNGGSHSHLTPEQLELRQHSQRLCNEEESWYYYLTEIALRRIGNRIINTFFHDPDQSAWLHNIRPLLRIGQEFESQISSWSAHLPRAMQTYESESVIRAPHLDYSNERTSGHVSRELSWAIDNRLLEMQTWLYQPFLYYLCHAGQSRRNNSASASTPTSNNPVTSLLNPWSPAASSTPSMDYLAAGQQHNQHHHHHHMSGMNNNAAAAAQALALDMDDLPILHSLIRSGIDCSLKTIDVRARWHRHHGLWFDLRAIMSASLTLLAVVKSGNVAWIPGGDETLWGVSTPGEGMGVTAPIGGKLGKVLEQFDFWAAEAPDMPRYRQVLESVVREVRGS</sequence>
<dbReference type="PROSITE" id="PS50048">
    <property type="entry name" value="ZN2_CY6_FUNGAL_2"/>
    <property type="match status" value="1"/>
</dbReference>
<dbReference type="InterPro" id="IPR001138">
    <property type="entry name" value="Zn2Cys6_DnaBD"/>
</dbReference>
<feature type="region of interest" description="Disordered" evidence="2">
    <location>
        <begin position="626"/>
        <end position="649"/>
    </location>
</feature>
<dbReference type="SUPFAM" id="SSF57701">
    <property type="entry name" value="Zn2/Cys6 DNA-binding domain"/>
    <property type="match status" value="1"/>
</dbReference>
<dbReference type="PANTHER" id="PTHR47785:SF5">
    <property type="entry name" value="ZN(II)2CYS6 TRANSCRIPTION FACTOR (EUROFUNG)"/>
    <property type="match status" value="1"/>
</dbReference>
<dbReference type="CDD" id="cd00067">
    <property type="entry name" value="GAL4"/>
    <property type="match status" value="1"/>
</dbReference>
<dbReference type="PANTHER" id="PTHR47785">
    <property type="entry name" value="ZN(II)2CYS6 TRANSCRIPTION FACTOR (EUROFUNG)-RELATED-RELATED"/>
    <property type="match status" value="1"/>
</dbReference>
<dbReference type="CDD" id="cd12148">
    <property type="entry name" value="fungal_TF_MHR"/>
    <property type="match status" value="1"/>
</dbReference>
<dbReference type="SMART" id="SM00066">
    <property type="entry name" value="GAL4"/>
    <property type="match status" value="1"/>
</dbReference>
<keyword evidence="1" id="KW-0539">Nucleus</keyword>
<feature type="compositionally biased region" description="Low complexity" evidence="2">
    <location>
        <begin position="626"/>
        <end position="639"/>
    </location>
</feature>
<evidence type="ECO:0000313" key="4">
    <source>
        <dbReference type="EMBL" id="CAH0000147.1"/>
    </source>
</evidence>